<organism evidence="3 4">
    <name type="scientific">Phrynocephalus forsythii</name>
    <dbReference type="NCBI Taxonomy" id="171643"/>
    <lineage>
        <taxon>Eukaryota</taxon>
        <taxon>Metazoa</taxon>
        <taxon>Chordata</taxon>
        <taxon>Craniata</taxon>
        <taxon>Vertebrata</taxon>
        <taxon>Euteleostomi</taxon>
        <taxon>Lepidosauria</taxon>
        <taxon>Squamata</taxon>
        <taxon>Bifurcata</taxon>
        <taxon>Unidentata</taxon>
        <taxon>Episquamata</taxon>
        <taxon>Toxicofera</taxon>
        <taxon>Iguania</taxon>
        <taxon>Acrodonta</taxon>
        <taxon>Agamidae</taxon>
        <taxon>Agaminae</taxon>
        <taxon>Phrynocephalus</taxon>
    </lineage>
</organism>
<evidence type="ECO:0000313" key="3">
    <source>
        <dbReference type="EMBL" id="KAJ7315857.1"/>
    </source>
</evidence>
<dbReference type="PANTHER" id="PTHR21838">
    <property type="entry name" value="COILED-COIL DOMAIN-CONTAINING PROTEIN 137"/>
    <property type="match status" value="1"/>
</dbReference>
<dbReference type="OrthoDB" id="5876637at2759"/>
<comment type="caution">
    <text evidence="3">The sequence shown here is derived from an EMBL/GenBank/DDBJ whole genome shotgun (WGS) entry which is preliminary data.</text>
</comment>
<evidence type="ECO:0000256" key="1">
    <source>
        <dbReference type="SAM" id="Coils"/>
    </source>
</evidence>
<keyword evidence="4" id="KW-1185">Reference proteome</keyword>
<feature type="compositionally biased region" description="Basic and acidic residues" evidence="2">
    <location>
        <begin position="47"/>
        <end position="56"/>
    </location>
</feature>
<feature type="region of interest" description="Disordered" evidence="2">
    <location>
        <begin position="1"/>
        <end position="32"/>
    </location>
</feature>
<dbReference type="GO" id="GO:0005634">
    <property type="term" value="C:nucleus"/>
    <property type="evidence" value="ECO:0007669"/>
    <property type="project" value="TreeGrafter"/>
</dbReference>
<sequence>MGKKAARVPEEEGAPAVGLGGSKMKKKTNLKPKCLDEQEIPYRLREIMKSRDELKNSKSKKKKKKVNEKRPDIPEDDISVPKFKRRKGETETSYVMRMERETQHVLFLTKNQLQREPEKEQPVQEKSEKKKKFLRKKTEKIHKQKEEKKLAKLEKEFFKDPVEFGEVALQPLSLTAKPRKSAIKDKAGQRHLLLTSLFSSGITASTQKTSLARQRIVQEERERVVQAYRDLKKQKQRRQQLLAEGQLSLNKLKEPV</sequence>
<accession>A0A9Q1AVL9</accession>
<keyword evidence="1" id="KW-0175">Coiled coil</keyword>
<feature type="coiled-coil region" evidence="1">
    <location>
        <begin position="217"/>
        <end position="244"/>
    </location>
</feature>
<evidence type="ECO:0000313" key="4">
    <source>
        <dbReference type="Proteomes" id="UP001142489"/>
    </source>
</evidence>
<feature type="compositionally biased region" description="Basic and acidic residues" evidence="2">
    <location>
        <begin position="113"/>
        <end position="128"/>
    </location>
</feature>
<evidence type="ECO:0000256" key="2">
    <source>
        <dbReference type="SAM" id="MobiDB-lite"/>
    </source>
</evidence>
<proteinExistence type="predicted"/>
<name>A0A9Q1AVL9_9SAUR</name>
<dbReference type="EMBL" id="JAPFRF010000011">
    <property type="protein sequence ID" value="KAJ7315857.1"/>
    <property type="molecule type" value="Genomic_DNA"/>
</dbReference>
<dbReference type="PANTHER" id="PTHR21838:SF2">
    <property type="entry name" value="COILED-COIL DOMAIN-CONTAINING PROTEIN 137"/>
    <property type="match status" value="1"/>
</dbReference>
<feature type="compositionally biased region" description="Basic residues" evidence="2">
    <location>
        <begin position="57"/>
        <end position="67"/>
    </location>
</feature>
<dbReference type="Proteomes" id="UP001142489">
    <property type="component" value="Unassembled WGS sequence"/>
</dbReference>
<reference evidence="3" key="1">
    <citation type="journal article" date="2023" name="DNA Res.">
        <title>Chromosome-level genome assembly of Phrynocephalus forsythii using third-generation DNA sequencing and Hi-C analysis.</title>
        <authorList>
            <person name="Qi Y."/>
            <person name="Zhao W."/>
            <person name="Zhao Y."/>
            <person name="Niu C."/>
            <person name="Cao S."/>
            <person name="Zhang Y."/>
        </authorList>
    </citation>
    <scope>NUCLEOTIDE SEQUENCE</scope>
    <source>
        <tissue evidence="3">Muscle</tissue>
    </source>
</reference>
<protein>
    <recommendedName>
        <fullName evidence="5">Coiled-coil domain-containing protein 137</fullName>
    </recommendedName>
</protein>
<feature type="compositionally biased region" description="Basic residues" evidence="2">
    <location>
        <begin position="129"/>
        <end position="143"/>
    </location>
</feature>
<evidence type="ECO:0008006" key="5">
    <source>
        <dbReference type="Google" id="ProtNLM"/>
    </source>
</evidence>
<feature type="region of interest" description="Disordered" evidence="2">
    <location>
        <begin position="47"/>
        <end position="96"/>
    </location>
</feature>
<feature type="region of interest" description="Disordered" evidence="2">
    <location>
        <begin position="111"/>
        <end position="146"/>
    </location>
</feature>
<dbReference type="AlphaFoldDB" id="A0A9Q1AVL9"/>
<gene>
    <name evidence="3" type="ORF">JRQ81_002019</name>
</gene>
<dbReference type="InterPro" id="IPR026680">
    <property type="entry name" value="CCDC137"/>
</dbReference>